<protein>
    <submittedName>
        <fullName evidence="2">Nuclear transport factor 2 family protein</fullName>
    </submittedName>
</protein>
<evidence type="ECO:0000259" key="1">
    <source>
        <dbReference type="Pfam" id="PF12680"/>
    </source>
</evidence>
<dbReference type="Gene3D" id="3.10.450.50">
    <property type="match status" value="1"/>
</dbReference>
<gene>
    <name evidence="2" type="ORF">FHP88_03615</name>
</gene>
<evidence type="ECO:0000313" key="3">
    <source>
        <dbReference type="Proteomes" id="UP000316649"/>
    </source>
</evidence>
<organism evidence="2 3">
    <name type="scientific">Sedimenticola selenatireducens</name>
    <dbReference type="NCBI Taxonomy" id="191960"/>
    <lineage>
        <taxon>Bacteria</taxon>
        <taxon>Pseudomonadati</taxon>
        <taxon>Pseudomonadota</taxon>
        <taxon>Gammaproteobacteria</taxon>
        <taxon>Chromatiales</taxon>
        <taxon>Sedimenticolaceae</taxon>
        <taxon>Sedimenticola</taxon>
    </lineage>
</organism>
<dbReference type="AlphaFoldDB" id="A0A558DVX4"/>
<keyword evidence="3" id="KW-1185">Reference proteome</keyword>
<dbReference type="InterPro" id="IPR032710">
    <property type="entry name" value="NTF2-like_dom_sf"/>
</dbReference>
<dbReference type="OrthoDB" id="1115105at2"/>
<name>A0A558DVX4_9GAMM</name>
<dbReference type="EMBL" id="VMNH01000004">
    <property type="protein sequence ID" value="TVO77897.1"/>
    <property type="molecule type" value="Genomic_DNA"/>
</dbReference>
<evidence type="ECO:0000313" key="2">
    <source>
        <dbReference type="EMBL" id="TVO77897.1"/>
    </source>
</evidence>
<dbReference type="SUPFAM" id="SSF54427">
    <property type="entry name" value="NTF2-like"/>
    <property type="match status" value="1"/>
</dbReference>
<dbReference type="Pfam" id="PF12680">
    <property type="entry name" value="SnoaL_2"/>
    <property type="match status" value="1"/>
</dbReference>
<feature type="domain" description="SnoaL-like" evidence="1">
    <location>
        <begin position="8"/>
        <end position="106"/>
    </location>
</feature>
<proteinExistence type="predicted"/>
<comment type="caution">
    <text evidence="2">The sequence shown here is derived from an EMBL/GenBank/DDBJ whole genome shotgun (WGS) entry which is preliminary data.</text>
</comment>
<reference evidence="2 3" key="1">
    <citation type="submission" date="2019-07" db="EMBL/GenBank/DDBJ databases">
        <title>The pathways for chlorine oxyanion respiration interact through the shared metabolite chlorate.</title>
        <authorList>
            <person name="Barnum T.P."/>
            <person name="Cheng Y."/>
            <person name="Hill K.A."/>
            <person name="Lucas L.N."/>
            <person name="Carlson H.K."/>
            <person name="Coates J.D."/>
        </authorList>
    </citation>
    <scope>NUCLEOTIDE SEQUENCE [LARGE SCALE GENOMIC DNA]</scope>
    <source>
        <strain evidence="2 3">BK-1</strain>
    </source>
</reference>
<sequence>MKLKALVNWYSTLTPQTVGALSEIYHEQAVFRDPFNQLQGQDEIVALFRHMFETTDAPVFHVIESQSTGSVAWVTWVFNCGIRGKKITIEGVTRLEFGRDGRVSLHRDYWDSADLFLEFPLVGTILRQLKKKMRLPQSHTV</sequence>
<dbReference type="RefSeq" id="WP_144357621.1">
    <property type="nucleotide sequence ID" value="NZ_VMNH01000004.1"/>
</dbReference>
<dbReference type="InterPro" id="IPR037401">
    <property type="entry name" value="SnoaL-like"/>
</dbReference>
<dbReference type="Proteomes" id="UP000316649">
    <property type="component" value="Unassembled WGS sequence"/>
</dbReference>
<accession>A0A558DVX4</accession>